<evidence type="ECO:0000313" key="2">
    <source>
        <dbReference type="Proteomes" id="UP000003879"/>
    </source>
</evidence>
<dbReference type="Proteomes" id="UP000003879">
    <property type="component" value="Unassembled WGS sequence"/>
</dbReference>
<accession>A0A0E2AJW8</accession>
<comment type="caution">
    <text evidence="1">The sequence shown here is derived from an EMBL/GenBank/DDBJ whole genome shotgun (WGS) entry which is preliminary data.</text>
</comment>
<dbReference type="HOGENOM" id="CLU_3408648_0_0_10"/>
<gene>
    <name evidence="1" type="ORF">HMPREF1056_04041</name>
</gene>
<name>A0A0E2AJW8_BACFG</name>
<sequence length="29" mass="3649">MPDVIVRHLFYPDNKNRKYTIFLFFLTFI</sequence>
<reference evidence="1 2" key="1">
    <citation type="submission" date="2012-02" db="EMBL/GenBank/DDBJ databases">
        <title>The Genome Sequence of Bacteroides fragilis CL07T12C05.</title>
        <authorList>
            <consortium name="The Broad Institute Genome Sequencing Platform"/>
            <person name="Earl A."/>
            <person name="Ward D."/>
            <person name="Feldgarden M."/>
            <person name="Gevers D."/>
            <person name="Zitomersky N.L."/>
            <person name="Coyne M.J."/>
            <person name="Comstock L.E."/>
            <person name="Young S.K."/>
            <person name="Zeng Q."/>
            <person name="Gargeya S."/>
            <person name="Fitzgerald M."/>
            <person name="Haas B."/>
            <person name="Abouelleil A."/>
            <person name="Alvarado L."/>
            <person name="Arachchi H.M."/>
            <person name="Berlin A."/>
            <person name="Chapman S.B."/>
            <person name="Gearin G."/>
            <person name="Goldberg J."/>
            <person name="Griggs A."/>
            <person name="Gujja S."/>
            <person name="Hansen M."/>
            <person name="Heiman D."/>
            <person name="Howarth C."/>
            <person name="Larimer J."/>
            <person name="Lui A."/>
            <person name="MacDonald P.J.P."/>
            <person name="McCowen C."/>
            <person name="Montmayeur A."/>
            <person name="Murphy C."/>
            <person name="Neiman D."/>
            <person name="Pearson M."/>
            <person name="Priest M."/>
            <person name="Roberts A."/>
            <person name="Saif S."/>
            <person name="Shea T."/>
            <person name="Sisk P."/>
            <person name="Stolte C."/>
            <person name="Sykes S."/>
            <person name="Wortman J."/>
            <person name="Nusbaum C."/>
            <person name="Birren B."/>
        </authorList>
    </citation>
    <scope>NUCLEOTIDE SEQUENCE [LARGE SCALE GENOMIC DNA]</scope>
    <source>
        <strain evidence="1 2">CL07T12C05</strain>
    </source>
</reference>
<dbReference type="AlphaFoldDB" id="A0A0E2AJW8"/>
<evidence type="ECO:0000313" key="1">
    <source>
        <dbReference type="EMBL" id="EIY90034.1"/>
    </source>
</evidence>
<dbReference type="EMBL" id="AGXN01000023">
    <property type="protein sequence ID" value="EIY90034.1"/>
    <property type="molecule type" value="Genomic_DNA"/>
</dbReference>
<organism evidence="1 2">
    <name type="scientific">Bacteroides fragilis CL07T12C05</name>
    <dbReference type="NCBI Taxonomy" id="997883"/>
    <lineage>
        <taxon>Bacteria</taxon>
        <taxon>Pseudomonadati</taxon>
        <taxon>Bacteroidota</taxon>
        <taxon>Bacteroidia</taxon>
        <taxon>Bacteroidales</taxon>
        <taxon>Bacteroidaceae</taxon>
        <taxon>Bacteroides</taxon>
    </lineage>
</organism>
<proteinExistence type="predicted"/>
<protein>
    <submittedName>
        <fullName evidence="1">Uncharacterized protein</fullName>
    </submittedName>
</protein>